<protein>
    <submittedName>
        <fullName evidence="9">Uncharacterized protein</fullName>
    </submittedName>
</protein>
<feature type="compositionally biased region" description="Polar residues" evidence="6">
    <location>
        <begin position="43"/>
        <end position="57"/>
    </location>
</feature>
<dbReference type="Proteomes" id="UP000017836">
    <property type="component" value="Unassembled WGS sequence"/>
</dbReference>
<evidence type="ECO:0000259" key="7">
    <source>
        <dbReference type="Pfam" id="PF07967"/>
    </source>
</evidence>
<dbReference type="KEGG" id="atr:18435993"/>
<dbReference type="InterPro" id="IPR012935">
    <property type="entry name" value="NuBaID_N"/>
</dbReference>
<evidence type="ECO:0000313" key="9">
    <source>
        <dbReference type="EMBL" id="ERN07763.1"/>
    </source>
</evidence>
<dbReference type="InterPro" id="IPR013909">
    <property type="entry name" value="NuBaID_C"/>
</dbReference>
<feature type="region of interest" description="Disordered" evidence="6">
    <location>
        <begin position="624"/>
        <end position="654"/>
    </location>
</feature>
<dbReference type="HOGENOM" id="CLU_016945_0_0_1"/>
<keyword evidence="2" id="KW-0479">Metal-binding</keyword>
<feature type="region of interest" description="Disordered" evidence="6">
    <location>
        <begin position="43"/>
        <end position="63"/>
    </location>
</feature>
<feature type="domain" description="C3HC-type" evidence="7">
    <location>
        <begin position="90"/>
        <end position="216"/>
    </location>
</feature>
<reference evidence="10" key="1">
    <citation type="journal article" date="2013" name="Science">
        <title>The Amborella genome and the evolution of flowering plants.</title>
        <authorList>
            <consortium name="Amborella Genome Project"/>
        </authorList>
    </citation>
    <scope>NUCLEOTIDE SEQUENCE [LARGE SCALE GENOMIC DNA]</scope>
</reference>
<evidence type="ECO:0000256" key="5">
    <source>
        <dbReference type="ARBA" id="ARBA00023242"/>
    </source>
</evidence>
<organism evidence="9 10">
    <name type="scientific">Amborella trichopoda</name>
    <dbReference type="NCBI Taxonomy" id="13333"/>
    <lineage>
        <taxon>Eukaryota</taxon>
        <taxon>Viridiplantae</taxon>
        <taxon>Streptophyta</taxon>
        <taxon>Embryophyta</taxon>
        <taxon>Tracheophyta</taxon>
        <taxon>Spermatophyta</taxon>
        <taxon>Magnoliopsida</taxon>
        <taxon>Amborellales</taxon>
        <taxon>Amborellaceae</taxon>
        <taxon>Amborella</taxon>
    </lineage>
</organism>
<dbReference type="OrthoDB" id="614844at2759"/>
<keyword evidence="5" id="KW-0539">Nucleus</keyword>
<dbReference type="AlphaFoldDB" id="W1PIE4"/>
<dbReference type="GO" id="GO:0008270">
    <property type="term" value="F:zinc ion binding"/>
    <property type="evidence" value="ECO:0007669"/>
    <property type="project" value="InterPro"/>
</dbReference>
<dbReference type="PANTHER" id="PTHR15835">
    <property type="entry name" value="NUCLEAR-INTERACTING PARTNER OF ALK"/>
    <property type="match status" value="1"/>
</dbReference>
<evidence type="ECO:0000256" key="2">
    <source>
        <dbReference type="ARBA" id="ARBA00022723"/>
    </source>
</evidence>
<dbReference type="Gramene" id="ERN07763">
    <property type="protein sequence ID" value="ERN07763"/>
    <property type="gene ID" value="AMTR_s00012p00097440"/>
</dbReference>
<evidence type="ECO:0000313" key="10">
    <source>
        <dbReference type="Proteomes" id="UP000017836"/>
    </source>
</evidence>
<keyword evidence="3" id="KW-0863">Zinc-finger</keyword>
<comment type="subcellular location">
    <subcellularLocation>
        <location evidence="1">Nucleus</location>
    </subcellularLocation>
</comment>
<dbReference type="STRING" id="13333.W1PIE4"/>
<proteinExistence type="predicted"/>
<evidence type="ECO:0000256" key="1">
    <source>
        <dbReference type="ARBA" id="ARBA00004123"/>
    </source>
</evidence>
<evidence type="ECO:0000256" key="3">
    <source>
        <dbReference type="ARBA" id="ARBA00022771"/>
    </source>
</evidence>
<dbReference type="Pfam" id="PF08600">
    <property type="entry name" value="NuBaID_C"/>
    <property type="match status" value="1"/>
</dbReference>
<name>W1PIE4_AMBTC</name>
<keyword evidence="10" id="KW-1185">Reference proteome</keyword>
<evidence type="ECO:0000259" key="8">
    <source>
        <dbReference type="Pfam" id="PF08600"/>
    </source>
</evidence>
<dbReference type="GO" id="GO:0005634">
    <property type="term" value="C:nucleus"/>
    <property type="evidence" value="ECO:0000318"/>
    <property type="project" value="GO_Central"/>
</dbReference>
<feature type="region of interest" description="Disordered" evidence="6">
    <location>
        <begin position="507"/>
        <end position="576"/>
    </location>
</feature>
<dbReference type="OMA" id="PSAIEYM"/>
<evidence type="ECO:0000256" key="4">
    <source>
        <dbReference type="ARBA" id="ARBA00022833"/>
    </source>
</evidence>
<sequence>MAEDLFSYKTCGARPKLGKIAEDVEKRFENVMNKLSTSKCSFGTTPTSMAKSASSMPETPLEANPVGLQLHSRSSKDALNGASSPPLCRPWDRGDFLRRLSTFKAVTWFAKPKIVNPVNCARRGWINVERDTIACEACGARLLFCTPSSWTPQQDEKAAAVFSLKLDHGHKPLCPWKDNICEESLAHFPRVPVPTLIKSYRKRFDALAHLSSLPIVSSSAIDCMRDPQLDIFLSQSPPLEKSTSEYGSTAPGGVDFVDHSEAASADLYYKAQKIISLCGWEPRVLPYVIECEDHPSLPSKCPSPSQRSQCLLQVQTPTILLNSKSGDDEAAVLKESNTSFKEKEYDPASVVLDCKLCGASIALWTFSTVPQPLQSFNLIEQVEVHGIDSRCSTIACYISNASGVEGASNEHRIANCEIFHDDSAKEISTKQNDRNPSLNLSIAGGPLPTKQKFHVTVSLPIMTRHLLAGSNSERRNWALLPLPQEQQDYMQSTAHDINSAQCRNKHDQHYVHGQQGERVATGGMSKRRRSEEASLPTNHLDPISLDEKFSEVNDTPMDKTFSSEGESSKKQRQSSVNAIGACHTVIENSTESVENRPQDSFESGVIFEGSRANDLGLEVGERNFANGLPTSSTKGAEIDNELPKPSSNGCHQSDEIIPANNEKQHKSSIEDGQPALSKIPTCLVTSTPLIAFNGVSCENKVTSDSVAALGSGTNKEFDPIKHHRYYCPWITSSGNSDTGLAGWQQTLSALLKSEEAATHDSPMSPASTSLRYEVDPVASIRKLFQSPSSKRMKSA</sequence>
<dbReference type="EMBL" id="KI393609">
    <property type="protein sequence ID" value="ERN07763.1"/>
    <property type="molecule type" value="Genomic_DNA"/>
</dbReference>
<dbReference type="Pfam" id="PF07967">
    <property type="entry name" value="zf-C3HC"/>
    <property type="match status" value="1"/>
</dbReference>
<accession>W1PIE4</accession>
<evidence type="ECO:0000256" key="6">
    <source>
        <dbReference type="SAM" id="MobiDB-lite"/>
    </source>
</evidence>
<dbReference type="PANTHER" id="PTHR15835:SF6">
    <property type="entry name" value="ZINC FINGER C3HC-TYPE PROTEIN 1"/>
    <property type="match status" value="1"/>
</dbReference>
<gene>
    <name evidence="9" type="ORF">AMTR_s00012p00097440</name>
</gene>
<dbReference type="eggNOG" id="KOG4765">
    <property type="taxonomic scope" value="Eukaryota"/>
</dbReference>
<feature type="domain" description="NuBaID C-terminal" evidence="8">
    <location>
        <begin position="714"/>
        <end position="741"/>
    </location>
</feature>
<keyword evidence="4" id="KW-0862">Zinc</keyword>